<feature type="domain" description="Reverse transcriptase" evidence="1">
    <location>
        <begin position="131"/>
        <end position="259"/>
    </location>
</feature>
<evidence type="ECO:0000259" key="1">
    <source>
        <dbReference type="Pfam" id="PF00078"/>
    </source>
</evidence>
<organism evidence="3">
    <name type="scientific">Fagus sylvatica</name>
    <name type="common">Beechnut</name>
    <dbReference type="NCBI Taxonomy" id="28930"/>
    <lineage>
        <taxon>Eukaryota</taxon>
        <taxon>Viridiplantae</taxon>
        <taxon>Streptophyta</taxon>
        <taxon>Embryophyta</taxon>
        <taxon>Tracheophyta</taxon>
        <taxon>Spermatophyta</taxon>
        <taxon>Magnoliopsida</taxon>
        <taxon>eudicotyledons</taxon>
        <taxon>Gunneridae</taxon>
        <taxon>Pentapetalae</taxon>
        <taxon>rosids</taxon>
        <taxon>fabids</taxon>
        <taxon>Fagales</taxon>
        <taxon>Fagaceae</taxon>
        <taxon>Fagus</taxon>
    </lineage>
</organism>
<gene>
    <name evidence="3" type="ORF">FSB_LOCUS55836</name>
</gene>
<protein>
    <recommendedName>
        <fullName evidence="4">Reverse transcriptase domain-containing protein</fullName>
    </recommendedName>
</protein>
<feature type="domain" description="RNase H type-1" evidence="2">
    <location>
        <begin position="590"/>
        <end position="705"/>
    </location>
</feature>
<dbReference type="SUPFAM" id="SSF56672">
    <property type="entry name" value="DNA/RNA polymerases"/>
    <property type="match status" value="1"/>
</dbReference>
<dbReference type="EMBL" id="OIVN01006215">
    <property type="protein sequence ID" value="SPD27954.1"/>
    <property type="molecule type" value="Genomic_DNA"/>
</dbReference>
<accession>A0A2N9IUJ5</accession>
<evidence type="ECO:0000313" key="3">
    <source>
        <dbReference type="EMBL" id="SPD27954.1"/>
    </source>
</evidence>
<dbReference type="GO" id="GO:0004523">
    <property type="term" value="F:RNA-DNA hybrid ribonuclease activity"/>
    <property type="evidence" value="ECO:0007669"/>
    <property type="project" value="InterPro"/>
</dbReference>
<dbReference type="CDD" id="cd01650">
    <property type="entry name" value="RT_nLTR_like"/>
    <property type="match status" value="1"/>
</dbReference>
<dbReference type="AlphaFoldDB" id="A0A2N9IUJ5"/>
<dbReference type="PANTHER" id="PTHR46890:SF48">
    <property type="entry name" value="RNA-DIRECTED DNA POLYMERASE"/>
    <property type="match status" value="1"/>
</dbReference>
<dbReference type="InterPro" id="IPR000477">
    <property type="entry name" value="RT_dom"/>
</dbReference>
<sequence>MRYDIKRWKGKNASAFWKMDKLKFIWNVRSWATILGLRDQDHNLQTTLAEIERVAVDYFNQIFSSSNPQAIDEVISVVDGVVTPGMNDELLKPFVKEKVQKALFQMHPSKAPGPDGRMLGSINFTHIVLIPKVTAPEQMTQFRPISLCNILYKIASKVLVNWMKTMLPQVISESQSAFMPGRMITDNVIIAFETIHYLKNLRQGNNVQMAAKLDMSKAYDRVEWDYLKAIMLKLGFHENWVKLIMACVTTATYAILVNGEQKGMSNHVRVFDKGTLCREVLIKAVIQAIPTYGMSCFKFPAGFCAELSGMATRFWWGQRREERKIHWLNKNKLMKPKNEGGIGFRDLQLFNKALLARQGWRLLHQPSSLLCRVLKAKYFPHTSFLEAGVLGNASYIWRSICESKEVISPMTGVDAKATVDKLICGESMTWNIPLLHSMFLLRDMECIRSIPLSKWKPSDVLIWNGTKQGIFSVKSAYKMLYSQQTAAEASLSSSGNNAHNCIADLSSPGLEITFNTAWAIWKARNELVWNAQVTSVSELCQQAAGLALDFLESGSMFQESFSPSRGMHELKWKLLGVMNYKLNFYCKFGTDNHQVGLGVLLRDSTGLVEAALCTKFGGEGGGLQVYAHALLLALEFAFNIGLRRLEVDVGNQELLGLLKKPGPCLASVGVVIDDIHSWNQVFPFLSFSFIKNGCNEAAQALATEAVSSTFQ</sequence>
<dbReference type="InterPro" id="IPR052343">
    <property type="entry name" value="Retrotransposon-Effector_Assoc"/>
</dbReference>
<reference evidence="3" key="1">
    <citation type="submission" date="2018-02" db="EMBL/GenBank/DDBJ databases">
        <authorList>
            <person name="Cohen D.B."/>
            <person name="Kent A.D."/>
        </authorList>
    </citation>
    <scope>NUCLEOTIDE SEQUENCE</scope>
</reference>
<dbReference type="InterPro" id="IPR043502">
    <property type="entry name" value="DNA/RNA_pol_sf"/>
</dbReference>
<proteinExistence type="predicted"/>
<dbReference type="InterPro" id="IPR002156">
    <property type="entry name" value="RNaseH_domain"/>
</dbReference>
<evidence type="ECO:0008006" key="4">
    <source>
        <dbReference type="Google" id="ProtNLM"/>
    </source>
</evidence>
<dbReference type="Pfam" id="PF00078">
    <property type="entry name" value="RVT_1"/>
    <property type="match status" value="1"/>
</dbReference>
<dbReference type="Pfam" id="PF13456">
    <property type="entry name" value="RVT_3"/>
    <property type="match status" value="1"/>
</dbReference>
<dbReference type="PANTHER" id="PTHR46890">
    <property type="entry name" value="NON-LTR RETROLELEMENT REVERSE TRANSCRIPTASE-LIKE PROTEIN-RELATED"/>
    <property type="match status" value="1"/>
</dbReference>
<dbReference type="GO" id="GO:0003676">
    <property type="term" value="F:nucleic acid binding"/>
    <property type="evidence" value="ECO:0007669"/>
    <property type="project" value="InterPro"/>
</dbReference>
<dbReference type="InterPro" id="IPR044730">
    <property type="entry name" value="RNase_H-like_dom_plant"/>
</dbReference>
<evidence type="ECO:0000259" key="2">
    <source>
        <dbReference type="Pfam" id="PF13456"/>
    </source>
</evidence>
<dbReference type="CDD" id="cd06222">
    <property type="entry name" value="RNase_H_like"/>
    <property type="match status" value="1"/>
</dbReference>
<name>A0A2N9IUJ5_FAGSY</name>